<comment type="caution">
    <text evidence="1">The sequence shown here is derived from an EMBL/GenBank/DDBJ whole genome shotgun (WGS) entry which is preliminary data.</text>
</comment>
<dbReference type="EMBL" id="JARAYU010000007">
    <property type="protein sequence ID" value="MDX3702619.1"/>
    <property type="molecule type" value="Genomic_DNA"/>
</dbReference>
<reference evidence="1 2" key="1">
    <citation type="journal article" date="2023" name="Microb. Genom.">
        <title>Mesoterricola silvestris gen. nov., sp. nov., Mesoterricola sediminis sp. nov., Geothrix oryzae sp. nov., Geothrix edaphica sp. nov., Geothrix rubra sp. nov., and Geothrix limicola sp. nov., six novel members of Acidobacteriota isolated from soils.</title>
        <authorList>
            <person name="Weisberg A.J."/>
            <person name="Pearce E."/>
            <person name="Kramer C.G."/>
            <person name="Chang J.H."/>
            <person name="Clarke C.R."/>
        </authorList>
    </citation>
    <scope>NUCLEOTIDE SEQUENCE [LARGE SCALE GENOMIC DNA]</scope>
    <source>
        <strain evidence="1 2">ID09-01A</strain>
    </source>
</reference>
<proteinExistence type="predicted"/>
<dbReference type="RefSeq" id="WP_319062609.1">
    <property type="nucleotide sequence ID" value="NZ_JARAYT010000008.1"/>
</dbReference>
<keyword evidence="2" id="KW-1185">Reference proteome</keyword>
<accession>A0ABU4NLM3</accession>
<protein>
    <submittedName>
        <fullName evidence="1">Uncharacterized protein</fullName>
    </submittedName>
</protein>
<evidence type="ECO:0000313" key="1">
    <source>
        <dbReference type="EMBL" id="MDX3702619.1"/>
    </source>
</evidence>
<name>A0ABU4NLM3_9ACTN</name>
<sequence length="89" mass="10303">MTGRGVVLIEPRSTEAAGAPELAAVRFIALLPDGWDYEPEFVGERFTVRLWWPTDQDQDQDQELGRALDRIFTDSSLRAWRWTDITHRT</sequence>
<dbReference type="Proteomes" id="UP001271274">
    <property type="component" value="Unassembled WGS sequence"/>
</dbReference>
<organism evidence="1 2">
    <name type="scientific">Streptomyces europaeiscabiei</name>
    <dbReference type="NCBI Taxonomy" id="146819"/>
    <lineage>
        <taxon>Bacteria</taxon>
        <taxon>Bacillati</taxon>
        <taxon>Actinomycetota</taxon>
        <taxon>Actinomycetes</taxon>
        <taxon>Kitasatosporales</taxon>
        <taxon>Streptomycetaceae</taxon>
        <taxon>Streptomyces</taxon>
    </lineage>
</organism>
<gene>
    <name evidence="1" type="ORF">PV662_23155</name>
</gene>
<evidence type="ECO:0000313" key="2">
    <source>
        <dbReference type="Proteomes" id="UP001271274"/>
    </source>
</evidence>